<proteinExistence type="inferred from homology"/>
<dbReference type="Pfam" id="PF02130">
    <property type="entry name" value="YbeY"/>
    <property type="match status" value="1"/>
</dbReference>
<keyword evidence="7" id="KW-0963">Cytoplasm</keyword>
<dbReference type="PANTHER" id="PTHR46986:SF1">
    <property type="entry name" value="ENDORIBONUCLEASE YBEY, CHLOROPLASTIC"/>
    <property type="match status" value="1"/>
</dbReference>
<dbReference type="GO" id="GO:0005737">
    <property type="term" value="C:cytoplasm"/>
    <property type="evidence" value="ECO:0007669"/>
    <property type="project" value="UniProtKB-SubCell"/>
</dbReference>
<dbReference type="InterPro" id="IPR023091">
    <property type="entry name" value="MetalPrtase_cat_dom_sf_prd"/>
</dbReference>
<dbReference type="EMBL" id="FSRO01000001">
    <property type="protein sequence ID" value="SIO10207.1"/>
    <property type="molecule type" value="Genomic_DNA"/>
</dbReference>
<dbReference type="InterPro" id="IPR020549">
    <property type="entry name" value="YbeY_CS"/>
</dbReference>
<dbReference type="PANTHER" id="PTHR46986">
    <property type="entry name" value="ENDORIBONUCLEASE YBEY, CHLOROPLASTIC"/>
    <property type="match status" value="1"/>
</dbReference>
<evidence type="ECO:0000256" key="7">
    <source>
        <dbReference type="HAMAP-Rule" id="MF_00009"/>
    </source>
</evidence>
<reference evidence="8 9" key="1">
    <citation type="submission" date="2016-12" db="EMBL/GenBank/DDBJ databases">
        <authorList>
            <person name="Song W.-J."/>
            <person name="Kurnit D.M."/>
        </authorList>
    </citation>
    <scope>NUCLEOTIDE SEQUENCE [LARGE SCALE GENOMIC DNA]</scope>
    <source>
        <strain evidence="8 9">ATCC 49181</strain>
    </source>
</reference>
<evidence type="ECO:0000313" key="8">
    <source>
        <dbReference type="EMBL" id="SIO10207.1"/>
    </source>
</evidence>
<evidence type="ECO:0000256" key="1">
    <source>
        <dbReference type="ARBA" id="ARBA00010875"/>
    </source>
</evidence>
<evidence type="ECO:0000256" key="6">
    <source>
        <dbReference type="ARBA" id="ARBA00022833"/>
    </source>
</evidence>
<keyword evidence="7" id="KW-0690">Ribosome biogenesis</keyword>
<keyword evidence="2 7" id="KW-0540">Nuclease</keyword>
<comment type="function">
    <text evidence="7">Single strand-specific metallo-endoribonuclease involved in late-stage 70S ribosome quality control and in maturation of the 3' terminus of the 16S rRNA.</text>
</comment>
<dbReference type="Proteomes" id="UP000185062">
    <property type="component" value="Unassembled WGS sequence"/>
</dbReference>
<sequence>MEKKLKLTVQYATNIADIPTRQQFRRWIKAALMQAAEITLRIVDESEGCDLNYHFRGKNSATNVLTFVYDDTQPLSGDIVLCTAIIEQEAQQQHKNLTAHYAHLTVHGVLHLQGYDHQNDTEAAIMEQLETEIITKLGYDNPYKEQ</sequence>
<keyword evidence="6 7" id="KW-0862">Zinc</keyword>
<dbReference type="AlphaFoldDB" id="A0A1N6GRS9"/>
<dbReference type="GO" id="GO:0008270">
    <property type="term" value="F:zinc ion binding"/>
    <property type="evidence" value="ECO:0007669"/>
    <property type="project" value="UniProtKB-UniRule"/>
</dbReference>
<dbReference type="Gene3D" id="3.40.390.30">
    <property type="entry name" value="Metalloproteases ('zincins'), catalytic domain"/>
    <property type="match status" value="1"/>
</dbReference>
<evidence type="ECO:0000256" key="2">
    <source>
        <dbReference type="ARBA" id="ARBA00022722"/>
    </source>
</evidence>
<evidence type="ECO:0000256" key="4">
    <source>
        <dbReference type="ARBA" id="ARBA00022759"/>
    </source>
</evidence>
<gene>
    <name evidence="7" type="primary">ybeY</name>
    <name evidence="8" type="ORF">SAMN02743940_0834</name>
</gene>
<dbReference type="GO" id="GO:0006364">
    <property type="term" value="P:rRNA processing"/>
    <property type="evidence" value="ECO:0007669"/>
    <property type="project" value="UniProtKB-UniRule"/>
</dbReference>
<dbReference type="RefSeq" id="WP_028460622.1">
    <property type="nucleotide sequence ID" value="NZ_FSRO01000001.1"/>
</dbReference>
<accession>A0A1N6GRS9</accession>
<dbReference type="SUPFAM" id="SSF55486">
    <property type="entry name" value="Metalloproteases ('zincins'), catalytic domain"/>
    <property type="match status" value="1"/>
</dbReference>
<keyword evidence="5 7" id="KW-0378">Hydrolase</keyword>
<keyword evidence="3 7" id="KW-0479">Metal-binding</keyword>
<dbReference type="HAMAP" id="MF_00009">
    <property type="entry name" value="Endoribonucl_YbeY"/>
    <property type="match status" value="1"/>
</dbReference>
<dbReference type="InterPro" id="IPR002036">
    <property type="entry name" value="YbeY"/>
</dbReference>
<dbReference type="STRING" id="44575.SAMN05216419_100241"/>
<keyword evidence="7" id="KW-0698">rRNA processing</keyword>
<evidence type="ECO:0000256" key="3">
    <source>
        <dbReference type="ARBA" id="ARBA00022723"/>
    </source>
</evidence>
<keyword evidence="4 7" id="KW-0255">Endonuclease</keyword>
<dbReference type="eggNOG" id="COG0319">
    <property type="taxonomic scope" value="Bacteria"/>
</dbReference>
<comment type="cofactor">
    <cofactor evidence="7">
        <name>Zn(2+)</name>
        <dbReference type="ChEBI" id="CHEBI:29105"/>
    </cofactor>
    <text evidence="7">Binds 1 zinc ion.</text>
</comment>
<feature type="binding site" evidence="7">
    <location>
        <position position="117"/>
    </location>
    <ligand>
        <name>Zn(2+)</name>
        <dbReference type="ChEBI" id="CHEBI:29105"/>
        <note>catalytic</note>
    </ligand>
</feature>
<evidence type="ECO:0000313" key="9">
    <source>
        <dbReference type="Proteomes" id="UP000185062"/>
    </source>
</evidence>
<comment type="subcellular location">
    <subcellularLocation>
        <location evidence="7">Cytoplasm</location>
    </subcellularLocation>
</comment>
<dbReference type="GO" id="GO:0004222">
    <property type="term" value="F:metalloendopeptidase activity"/>
    <property type="evidence" value="ECO:0007669"/>
    <property type="project" value="InterPro"/>
</dbReference>
<keyword evidence="9" id="KW-1185">Reference proteome</keyword>
<organism evidence="8 9">
    <name type="scientific">Nitrosomonas cryotolerans ATCC 49181</name>
    <dbReference type="NCBI Taxonomy" id="1131553"/>
    <lineage>
        <taxon>Bacteria</taxon>
        <taxon>Pseudomonadati</taxon>
        <taxon>Pseudomonadota</taxon>
        <taxon>Betaproteobacteria</taxon>
        <taxon>Nitrosomonadales</taxon>
        <taxon>Nitrosomonadaceae</taxon>
        <taxon>Nitrosomonas</taxon>
    </lineage>
</organism>
<dbReference type="PROSITE" id="PS01306">
    <property type="entry name" value="UPF0054"/>
    <property type="match status" value="1"/>
</dbReference>
<feature type="binding site" evidence="7">
    <location>
        <position position="111"/>
    </location>
    <ligand>
        <name>Zn(2+)</name>
        <dbReference type="ChEBI" id="CHEBI:29105"/>
        <note>catalytic</note>
    </ligand>
</feature>
<dbReference type="EC" id="3.1.-.-" evidence="7"/>
<dbReference type="GO" id="GO:0004521">
    <property type="term" value="F:RNA endonuclease activity"/>
    <property type="evidence" value="ECO:0007669"/>
    <property type="project" value="UniProtKB-UniRule"/>
</dbReference>
<dbReference type="NCBIfam" id="TIGR00043">
    <property type="entry name" value="rRNA maturation RNase YbeY"/>
    <property type="match status" value="1"/>
</dbReference>
<name>A0A1N6GRS9_9PROT</name>
<evidence type="ECO:0000256" key="5">
    <source>
        <dbReference type="ARBA" id="ARBA00022801"/>
    </source>
</evidence>
<feature type="binding site" evidence="7">
    <location>
        <position position="107"/>
    </location>
    <ligand>
        <name>Zn(2+)</name>
        <dbReference type="ChEBI" id="CHEBI:29105"/>
        <note>catalytic</note>
    </ligand>
</feature>
<protein>
    <recommendedName>
        <fullName evidence="7">Endoribonuclease YbeY</fullName>
        <ecNumber evidence="7">3.1.-.-</ecNumber>
    </recommendedName>
</protein>
<comment type="similarity">
    <text evidence="1 7">Belongs to the endoribonuclease YbeY family.</text>
</comment>